<feature type="compositionally biased region" description="Polar residues" evidence="1">
    <location>
        <begin position="49"/>
        <end position="90"/>
    </location>
</feature>
<keyword evidence="4" id="KW-1185">Reference proteome</keyword>
<feature type="signal peptide" evidence="2">
    <location>
        <begin position="1"/>
        <end position="19"/>
    </location>
</feature>
<feature type="region of interest" description="Disordered" evidence="1">
    <location>
        <begin position="33"/>
        <end position="93"/>
    </location>
</feature>
<gene>
    <name evidence="3" type="ORF">PBRASI_LOCUS10366</name>
</gene>
<dbReference type="Proteomes" id="UP000789739">
    <property type="component" value="Unassembled WGS sequence"/>
</dbReference>
<keyword evidence="2" id="KW-0732">Signal</keyword>
<feature type="compositionally biased region" description="Low complexity" evidence="1">
    <location>
        <begin position="33"/>
        <end position="43"/>
    </location>
</feature>
<dbReference type="EMBL" id="CAJVPI010003023">
    <property type="protein sequence ID" value="CAG8653052.1"/>
    <property type="molecule type" value="Genomic_DNA"/>
</dbReference>
<feature type="chain" id="PRO_5040144019" evidence="2">
    <location>
        <begin position="20"/>
        <end position="116"/>
    </location>
</feature>
<protein>
    <submittedName>
        <fullName evidence="3">3338_t:CDS:1</fullName>
    </submittedName>
</protein>
<dbReference type="AlphaFoldDB" id="A0A9N9DYQ6"/>
<evidence type="ECO:0000313" key="3">
    <source>
        <dbReference type="EMBL" id="CAG8653052.1"/>
    </source>
</evidence>
<organism evidence="3 4">
    <name type="scientific">Paraglomus brasilianum</name>
    <dbReference type="NCBI Taxonomy" id="144538"/>
    <lineage>
        <taxon>Eukaryota</taxon>
        <taxon>Fungi</taxon>
        <taxon>Fungi incertae sedis</taxon>
        <taxon>Mucoromycota</taxon>
        <taxon>Glomeromycotina</taxon>
        <taxon>Glomeromycetes</taxon>
        <taxon>Paraglomerales</taxon>
        <taxon>Paraglomeraceae</taxon>
        <taxon>Paraglomus</taxon>
    </lineage>
</organism>
<proteinExistence type="predicted"/>
<comment type="caution">
    <text evidence="3">The sequence shown here is derived from an EMBL/GenBank/DDBJ whole genome shotgun (WGS) entry which is preliminary data.</text>
</comment>
<sequence length="116" mass="12053">MKGLCFILVLALAAMHVKSELVDGLFPYPTVKPTTTLTTTSDPPFIPTVKTTKGSPTTVPSPLPSGASNDTDLSGNATSSTDDATPTEIQVPNPFSAGNGIDANLWAWCFTLGSLL</sequence>
<reference evidence="3" key="1">
    <citation type="submission" date="2021-06" db="EMBL/GenBank/DDBJ databases">
        <authorList>
            <person name="Kallberg Y."/>
            <person name="Tangrot J."/>
            <person name="Rosling A."/>
        </authorList>
    </citation>
    <scope>NUCLEOTIDE SEQUENCE</scope>
    <source>
        <strain evidence="3">BR232B</strain>
    </source>
</reference>
<name>A0A9N9DYQ6_9GLOM</name>
<evidence type="ECO:0000256" key="2">
    <source>
        <dbReference type="SAM" id="SignalP"/>
    </source>
</evidence>
<evidence type="ECO:0000313" key="4">
    <source>
        <dbReference type="Proteomes" id="UP000789739"/>
    </source>
</evidence>
<evidence type="ECO:0000256" key="1">
    <source>
        <dbReference type="SAM" id="MobiDB-lite"/>
    </source>
</evidence>
<accession>A0A9N9DYQ6</accession>
<feature type="non-terminal residue" evidence="3">
    <location>
        <position position="116"/>
    </location>
</feature>